<proteinExistence type="predicted"/>
<dbReference type="OrthoDB" id="6718656at2759"/>
<dbReference type="PROSITE" id="PS50011">
    <property type="entry name" value="PROTEIN_KINASE_DOM"/>
    <property type="match status" value="1"/>
</dbReference>
<dbReference type="AlphaFoldDB" id="A0A9N9B4M7"/>
<evidence type="ECO:0000313" key="3">
    <source>
        <dbReference type="EMBL" id="CAG8551003.1"/>
    </source>
</evidence>
<protein>
    <submittedName>
        <fullName evidence="3">3153_t:CDS:1</fullName>
    </submittedName>
</protein>
<dbReference type="SUPFAM" id="SSF56112">
    <property type="entry name" value="Protein kinase-like (PK-like)"/>
    <property type="match status" value="1"/>
</dbReference>
<dbReference type="Gene3D" id="1.10.510.10">
    <property type="entry name" value="Transferase(Phosphotransferase) domain 1"/>
    <property type="match status" value="1"/>
</dbReference>
<accession>A0A9N9B4M7</accession>
<dbReference type="InterPro" id="IPR001245">
    <property type="entry name" value="Ser-Thr/Tyr_kinase_cat_dom"/>
</dbReference>
<evidence type="ECO:0000256" key="1">
    <source>
        <dbReference type="SAM" id="MobiDB-lite"/>
    </source>
</evidence>
<evidence type="ECO:0000259" key="2">
    <source>
        <dbReference type="PROSITE" id="PS50011"/>
    </source>
</evidence>
<feature type="region of interest" description="Disordered" evidence="1">
    <location>
        <begin position="226"/>
        <end position="256"/>
    </location>
</feature>
<comment type="caution">
    <text evidence="3">The sequence shown here is derived from an EMBL/GenBank/DDBJ whole genome shotgun (WGS) entry which is preliminary data.</text>
</comment>
<feature type="domain" description="Protein kinase" evidence="2">
    <location>
        <begin position="1"/>
        <end position="211"/>
    </location>
</feature>
<reference evidence="3" key="1">
    <citation type="submission" date="2021-06" db="EMBL/GenBank/DDBJ databases">
        <authorList>
            <person name="Kallberg Y."/>
            <person name="Tangrot J."/>
            <person name="Rosling A."/>
        </authorList>
    </citation>
    <scope>NUCLEOTIDE SEQUENCE</scope>
    <source>
        <strain evidence="3">IN212</strain>
    </source>
</reference>
<dbReference type="PRINTS" id="PR00109">
    <property type="entry name" value="TYRKINASE"/>
</dbReference>
<dbReference type="GO" id="GO:0005524">
    <property type="term" value="F:ATP binding"/>
    <property type="evidence" value="ECO:0007669"/>
    <property type="project" value="InterPro"/>
</dbReference>
<dbReference type="PANTHER" id="PTHR44329">
    <property type="entry name" value="SERINE/THREONINE-PROTEIN KINASE TNNI3K-RELATED"/>
    <property type="match status" value="1"/>
</dbReference>
<evidence type="ECO:0000313" key="4">
    <source>
        <dbReference type="Proteomes" id="UP000789396"/>
    </source>
</evidence>
<dbReference type="InterPro" id="IPR000719">
    <property type="entry name" value="Prot_kinase_dom"/>
</dbReference>
<gene>
    <name evidence="3" type="ORF">RFULGI_LOCUS4648</name>
</gene>
<dbReference type="EMBL" id="CAJVPZ010004737">
    <property type="protein sequence ID" value="CAG8551003.1"/>
    <property type="molecule type" value="Genomic_DNA"/>
</dbReference>
<feature type="compositionally biased region" description="Low complexity" evidence="1">
    <location>
        <begin position="238"/>
        <end position="247"/>
    </location>
</feature>
<organism evidence="3 4">
    <name type="scientific">Racocetra fulgida</name>
    <dbReference type="NCBI Taxonomy" id="60492"/>
    <lineage>
        <taxon>Eukaryota</taxon>
        <taxon>Fungi</taxon>
        <taxon>Fungi incertae sedis</taxon>
        <taxon>Mucoromycota</taxon>
        <taxon>Glomeromycotina</taxon>
        <taxon>Glomeromycetes</taxon>
        <taxon>Diversisporales</taxon>
        <taxon>Gigasporaceae</taxon>
        <taxon>Racocetra</taxon>
    </lineage>
</organism>
<dbReference type="InterPro" id="IPR011009">
    <property type="entry name" value="Kinase-like_dom_sf"/>
</dbReference>
<keyword evidence="4" id="KW-1185">Reference proteome</keyword>
<dbReference type="Pfam" id="PF07714">
    <property type="entry name" value="PK_Tyr_Ser-Thr"/>
    <property type="match status" value="1"/>
</dbReference>
<name>A0A9N9B4M7_9GLOM</name>
<sequence>IKACLKCGGGYGLIRCYGISRDPVSKNYIIVLYYAHKGNLRSYLDQHYGELSWIQKLKILKQVAIGLKQIHQAGFVHRDFHSGNILLSEDAEIADLGFSGPAEKQFLVNRKVIYGVLPYIAPEILRGDQYTPKADVYSFGIIMYDVLSCIPPFDDRSHDAYLALDVCLGLRPAIEKDSPKPFVNLMRCCWDANPKNRPKAEKLVKVLDDWYWNLYDKVETPESLAFIASDNNMPPPGSQASSRSSSPGRDKEFLRD</sequence>
<dbReference type="GO" id="GO:0004674">
    <property type="term" value="F:protein serine/threonine kinase activity"/>
    <property type="evidence" value="ECO:0007669"/>
    <property type="project" value="TreeGrafter"/>
</dbReference>
<feature type="non-terminal residue" evidence="3">
    <location>
        <position position="256"/>
    </location>
</feature>
<dbReference type="Proteomes" id="UP000789396">
    <property type="component" value="Unassembled WGS sequence"/>
</dbReference>
<dbReference type="InterPro" id="IPR051681">
    <property type="entry name" value="Ser/Thr_Kinases-Pseudokinases"/>
</dbReference>